<dbReference type="GO" id="GO:0051865">
    <property type="term" value="P:protein autoubiquitination"/>
    <property type="evidence" value="ECO:0007669"/>
    <property type="project" value="Ensembl"/>
</dbReference>
<dbReference type="Gene3D" id="3.30.40.10">
    <property type="entry name" value="Zinc/RING finger domain, C3HC4 (zinc finger)"/>
    <property type="match status" value="1"/>
</dbReference>
<proteinExistence type="predicted"/>
<dbReference type="PANTHER" id="PTHR14609">
    <property type="entry name" value="RING FINGER PROTEIN 219"/>
    <property type="match status" value="1"/>
</dbReference>
<feature type="region of interest" description="Disordered" evidence="6">
    <location>
        <begin position="257"/>
        <end position="286"/>
    </location>
</feature>
<evidence type="ECO:0000256" key="6">
    <source>
        <dbReference type="SAM" id="MobiDB-lite"/>
    </source>
</evidence>
<dbReference type="SUPFAM" id="SSF57850">
    <property type="entry name" value="RING/U-box"/>
    <property type="match status" value="1"/>
</dbReference>
<protein>
    <submittedName>
        <fullName evidence="8">ORC ubiquitin ligase 1</fullName>
    </submittedName>
</protein>
<dbReference type="AlphaFoldDB" id="A0A670KED8"/>
<feature type="region of interest" description="Disordered" evidence="6">
    <location>
        <begin position="483"/>
        <end position="537"/>
    </location>
</feature>
<dbReference type="GO" id="GO:0004842">
    <property type="term" value="F:ubiquitin-protein transferase activity"/>
    <property type="evidence" value="ECO:0007669"/>
    <property type="project" value="Ensembl"/>
</dbReference>
<dbReference type="GO" id="GO:0008270">
    <property type="term" value="F:zinc ion binding"/>
    <property type="evidence" value="ECO:0007669"/>
    <property type="project" value="UniProtKB-KW"/>
</dbReference>
<sequence length="733" mass="80690">MAQNVQNVTLSLTLPITCHICLGKVRHPVICANNHVFCSICIEVWLKNNSQCPACRIPITTDNPCKEVLGGTSESNPEFSPTVRKQLRKTRLELMHKEYEDEIEYLQKEVEELKGSKLSLEAQLKSVLHPETLDVSDKTRASPALSEDGHKVDPETLAVWTQKLQAANDMYEKVKEDMGALTEVNKKLRLENSGLVRENLRLKAEVGSRSPQKFGRFTVAVLQSKLEQCERETNRLKKALERSDAYIEDLEAQVARLKREGSQRKSTSPESDAADPMEDKESGRSAASEIALLESPEEPIDPSCLCASHSPDDLEQPAGSGLLGSSNDVCLNSAGRGCSDEPVAQCSSGTDVFAGSQEGLLDIGGSEMDTCSEQTWDKIEDCVPYKEELYELPDPCTPLSLSCLQLNTPGNKDDPATKEEDPRATPTFLRKLEFEDFGEASDDGNKDSPEHSASSCEGGETKAACFASDKPVFWNRCQPRYDENFEGAEPSAAPGDSGEPSAKSSDKTHNTSVPKKLHPVRSSEMNRTRTSSEASMDAAYLDKISELDSMMSESDNSKSPYYTSKSSSDLDNSCKSTQCPDLLNEKDKTVKERKEENALKCPLAGDNSEEGSDWKSATFSILSPSALETTEPFPLFASRTSETSETKPRSFLFQRELSPSFLFSNSRGSFEEHKLGSPLYKVAPELQNLHNQLQSPWSSSFIPDRKAKSIHASAKRKIQSSLSSASPSKTTKN</sequence>
<name>A0A670KED8_PODMU</name>
<evidence type="ECO:0000256" key="5">
    <source>
        <dbReference type="SAM" id="Coils"/>
    </source>
</evidence>
<dbReference type="PROSITE" id="PS50089">
    <property type="entry name" value="ZF_RING_2"/>
    <property type="match status" value="1"/>
</dbReference>
<feature type="region of interest" description="Disordered" evidence="6">
    <location>
        <begin position="407"/>
        <end position="460"/>
    </location>
</feature>
<organism evidence="8 9">
    <name type="scientific">Podarcis muralis</name>
    <name type="common">Wall lizard</name>
    <name type="synonym">Lacerta muralis</name>
    <dbReference type="NCBI Taxonomy" id="64176"/>
    <lineage>
        <taxon>Eukaryota</taxon>
        <taxon>Metazoa</taxon>
        <taxon>Chordata</taxon>
        <taxon>Craniata</taxon>
        <taxon>Vertebrata</taxon>
        <taxon>Euteleostomi</taxon>
        <taxon>Lepidosauria</taxon>
        <taxon>Squamata</taxon>
        <taxon>Bifurcata</taxon>
        <taxon>Unidentata</taxon>
        <taxon>Episquamata</taxon>
        <taxon>Laterata</taxon>
        <taxon>Lacertibaenia</taxon>
        <taxon>Lacertidae</taxon>
        <taxon>Podarcis</taxon>
    </lineage>
</organism>
<keyword evidence="2 4" id="KW-0863">Zinc-finger</keyword>
<dbReference type="GO" id="GO:0006275">
    <property type="term" value="P:regulation of DNA replication"/>
    <property type="evidence" value="ECO:0007669"/>
    <property type="project" value="Ensembl"/>
</dbReference>
<dbReference type="InterPro" id="IPR039209">
    <property type="entry name" value="OBI1"/>
</dbReference>
<gene>
    <name evidence="8" type="primary">OBI1</name>
</gene>
<reference evidence="8 9" key="1">
    <citation type="journal article" date="2019" name="Proc. Natl. Acad. Sci. U.S.A.">
        <title>Regulatory changes in pterin and carotenoid genes underlie balanced color polymorphisms in the wall lizard.</title>
        <authorList>
            <person name="Andrade P."/>
            <person name="Pinho C."/>
            <person name="Perez I de Lanuza G."/>
            <person name="Afonso S."/>
            <person name="Brejcha J."/>
            <person name="Rubin C.J."/>
            <person name="Wallerman O."/>
            <person name="Pereira P."/>
            <person name="Sabatino S.J."/>
            <person name="Bellati A."/>
            <person name="Pellitteri-Rosa D."/>
            <person name="Bosakova Z."/>
            <person name="Bunikis I."/>
            <person name="Carretero M.A."/>
            <person name="Feiner N."/>
            <person name="Marsik P."/>
            <person name="Pauperio F."/>
            <person name="Salvi D."/>
            <person name="Soler L."/>
            <person name="While G.M."/>
            <person name="Uller T."/>
            <person name="Font E."/>
            <person name="Andersson L."/>
            <person name="Carneiro M."/>
        </authorList>
    </citation>
    <scope>NUCLEOTIDE SEQUENCE</scope>
</reference>
<keyword evidence="9" id="KW-1185">Reference proteome</keyword>
<dbReference type="Ensembl" id="ENSPMRT00000037902.1">
    <property type="protein sequence ID" value="ENSPMRP00000035758.1"/>
    <property type="gene ID" value="ENSPMRG00000023106.1"/>
</dbReference>
<keyword evidence="5" id="KW-0175">Coiled coil</keyword>
<dbReference type="InterPro" id="IPR013083">
    <property type="entry name" value="Znf_RING/FYVE/PHD"/>
</dbReference>
<feature type="compositionally biased region" description="Basic and acidic residues" evidence="6">
    <location>
        <begin position="411"/>
        <end position="423"/>
    </location>
</feature>
<evidence type="ECO:0000259" key="7">
    <source>
        <dbReference type="PROSITE" id="PS50089"/>
    </source>
</evidence>
<keyword evidence="1" id="KW-0479">Metal-binding</keyword>
<evidence type="ECO:0000256" key="4">
    <source>
        <dbReference type="PROSITE-ProRule" id="PRU00175"/>
    </source>
</evidence>
<feature type="compositionally biased region" description="Polar residues" evidence="6">
    <location>
        <begin position="569"/>
        <end position="579"/>
    </location>
</feature>
<dbReference type="InterPro" id="IPR035691">
    <property type="entry name" value="OBI1_RING-HC"/>
</dbReference>
<reference evidence="8" key="3">
    <citation type="submission" date="2025-09" db="UniProtKB">
        <authorList>
            <consortium name="Ensembl"/>
        </authorList>
    </citation>
    <scope>IDENTIFICATION</scope>
</reference>
<dbReference type="OrthoDB" id="6105938at2759"/>
<feature type="compositionally biased region" description="Polar residues" evidence="6">
    <location>
        <begin position="523"/>
        <end position="534"/>
    </location>
</feature>
<dbReference type="OMA" id="NDMYEKV"/>
<dbReference type="PANTHER" id="PTHR14609:SF1">
    <property type="entry name" value="ORC UBIQUITIN LIGASE 1"/>
    <property type="match status" value="1"/>
</dbReference>
<accession>A0A670KED8</accession>
<feature type="compositionally biased region" description="Low complexity" evidence="6">
    <location>
        <begin position="557"/>
        <end position="567"/>
    </location>
</feature>
<evidence type="ECO:0000256" key="3">
    <source>
        <dbReference type="ARBA" id="ARBA00022833"/>
    </source>
</evidence>
<feature type="compositionally biased region" description="Basic and acidic residues" evidence="6">
    <location>
        <begin position="583"/>
        <end position="596"/>
    </location>
</feature>
<dbReference type="GO" id="GO:0006513">
    <property type="term" value="P:protein monoubiquitination"/>
    <property type="evidence" value="ECO:0007669"/>
    <property type="project" value="Ensembl"/>
</dbReference>
<evidence type="ECO:0000256" key="2">
    <source>
        <dbReference type="ARBA" id="ARBA00022771"/>
    </source>
</evidence>
<reference evidence="8" key="2">
    <citation type="submission" date="2025-08" db="UniProtKB">
        <authorList>
            <consortium name="Ensembl"/>
        </authorList>
    </citation>
    <scope>IDENTIFICATION</scope>
</reference>
<dbReference type="CDD" id="cd16562">
    <property type="entry name" value="RING-HC_RNF219"/>
    <property type="match status" value="1"/>
</dbReference>
<dbReference type="GO" id="GO:0000785">
    <property type="term" value="C:chromatin"/>
    <property type="evidence" value="ECO:0007669"/>
    <property type="project" value="Ensembl"/>
</dbReference>
<dbReference type="Pfam" id="PF13923">
    <property type="entry name" value="zf-C3HC4_2"/>
    <property type="match status" value="1"/>
</dbReference>
<feature type="domain" description="RING-type" evidence="7">
    <location>
        <begin position="18"/>
        <end position="56"/>
    </location>
</feature>
<evidence type="ECO:0000313" key="9">
    <source>
        <dbReference type="Proteomes" id="UP000472272"/>
    </source>
</evidence>
<feature type="region of interest" description="Disordered" evidence="6">
    <location>
        <begin position="550"/>
        <end position="596"/>
    </location>
</feature>
<feature type="coiled-coil region" evidence="5">
    <location>
        <begin position="89"/>
        <end position="123"/>
    </location>
</feature>
<feature type="region of interest" description="Disordered" evidence="6">
    <location>
        <begin position="708"/>
        <end position="733"/>
    </location>
</feature>
<evidence type="ECO:0000313" key="8">
    <source>
        <dbReference type="Ensembl" id="ENSPMRP00000035758.1"/>
    </source>
</evidence>
<dbReference type="InterPro" id="IPR001841">
    <property type="entry name" value="Znf_RING"/>
</dbReference>
<dbReference type="Proteomes" id="UP000472272">
    <property type="component" value="Chromosome 4"/>
</dbReference>
<keyword evidence="3" id="KW-0862">Zinc</keyword>
<dbReference type="GeneTree" id="ENSGT00390000013512"/>
<feature type="compositionally biased region" description="Low complexity" evidence="6">
    <location>
        <begin position="720"/>
        <end position="733"/>
    </location>
</feature>
<evidence type="ECO:0000256" key="1">
    <source>
        <dbReference type="ARBA" id="ARBA00022723"/>
    </source>
</evidence>
<dbReference type="GO" id="GO:0003682">
    <property type="term" value="F:chromatin binding"/>
    <property type="evidence" value="ECO:0007669"/>
    <property type="project" value="Ensembl"/>
</dbReference>